<sequence>MRRPPHGDEGSALVELVWLGVLLLVPVLWIVLSLFEVQRGAFAVTSAARSAARAYALADSDAVGREQARAAIRQALDDQGGETQSFTFDVSCGRGDCHQPGAVITVDVRSGVRLPLLPEVLGGGAPTFRLDSTHTVPVGQFRDVA</sequence>
<keyword evidence="3" id="KW-1185">Reference proteome</keyword>
<reference evidence="3" key="1">
    <citation type="journal article" date="2019" name="Int. J. Syst. Evol. Microbiol.">
        <title>The Global Catalogue of Microorganisms (GCM) 10K type strain sequencing project: providing services to taxonomists for standard genome sequencing and annotation.</title>
        <authorList>
            <consortium name="The Broad Institute Genomics Platform"/>
            <consortium name="The Broad Institute Genome Sequencing Center for Infectious Disease"/>
            <person name="Wu L."/>
            <person name="Ma J."/>
        </authorList>
    </citation>
    <scope>NUCLEOTIDE SEQUENCE [LARGE SCALE GENOMIC DNA]</scope>
    <source>
        <strain evidence="3">CGMCC 1.12477</strain>
    </source>
</reference>
<keyword evidence="1" id="KW-0812">Transmembrane</keyword>
<evidence type="ECO:0000256" key="1">
    <source>
        <dbReference type="SAM" id="Phobius"/>
    </source>
</evidence>
<name>A0ABW4TFG1_9ACTN</name>
<proteinExistence type="predicted"/>
<evidence type="ECO:0000313" key="3">
    <source>
        <dbReference type="Proteomes" id="UP001597351"/>
    </source>
</evidence>
<accession>A0ABW4TFG1</accession>
<dbReference type="RefSeq" id="WP_343915895.1">
    <property type="nucleotide sequence ID" value="NZ_BAAAJT010000002.1"/>
</dbReference>
<evidence type="ECO:0000313" key="2">
    <source>
        <dbReference type="EMBL" id="MFD1945213.1"/>
    </source>
</evidence>
<evidence type="ECO:0008006" key="4">
    <source>
        <dbReference type="Google" id="ProtNLM"/>
    </source>
</evidence>
<comment type="caution">
    <text evidence="2">The sequence shown here is derived from an EMBL/GenBank/DDBJ whole genome shotgun (WGS) entry which is preliminary data.</text>
</comment>
<organism evidence="2 3">
    <name type="scientific">Nocardioides aestuarii</name>
    <dbReference type="NCBI Taxonomy" id="252231"/>
    <lineage>
        <taxon>Bacteria</taxon>
        <taxon>Bacillati</taxon>
        <taxon>Actinomycetota</taxon>
        <taxon>Actinomycetes</taxon>
        <taxon>Propionibacteriales</taxon>
        <taxon>Nocardioidaceae</taxon>
        <taxon>Nocardioides</taxon>
    </lineage>
</organism>
<dbReference type="Proteomes" id="UP001597351">
    <property type="component" value="Unassembled WGS sequence"/>
</dbReference>
<feature type="transmembrane region" description="Helical" evidence="1">
    <location>
        <begin position="12"/>
        <end position="35"/>
    </location>
</feature>
<keyword evidence="1" id="KW-0472">Membrane</keyword>
<keyword evidence="1" id="KW-1133">Transmembrane helix</keyword>
<gene>
    <name evidence="2" type="ORF">ACFSDE_00270</name>
</gene>
<protein>
    <recommendedName>
        <fullName evidence="4">Pilus assembly protein</fullName>
    </recommendedName>
</protein>
<dbReference type="EMBL" id="JBHUGD010000001">
    <property type="protein sequence ID" value="MFD1945213.1"/>
    <property type="molecule type" value="Genomic_DNA"/>
</dbReference>